<accession>A0A5K3FVN7</accession>
<reference evidence="1" key="1">
    <citation type="submission" date="2019-11" db="UniProtKB">
        <authorList>
            <consortium name="WormBaseParasite"/>
        </authorList>
    </citation>
    <scope>IDENTIFICATION</scope>
</reference>
<sequence length="231" mass="25683">MWLSRADEEVRATTADDSFEARGYHWYACTGDSAVHCRICKSPPPDAPHPTANSQHRCQVFITKHTHLGGGFRKSMHHDVMVVVAVEAVQARATATSSTMLSCCEHSPDPYISHPTLLLLLLLSSIVPSRLHTVSSISFEASAEGHFPHQLLLLLRPRLPVCYFHPSTTQMRALGNKHVKPPRQHKASIPLPLLPILLLLPPKLLPPPPPQPPLPNTSANSYYSHHYYYPP</sequence>
<evidence type="ECO:0000313" key="1">
    <source>
        <dbReference type="WBParaSite" id="MCU_010443-RA"/>
    </source>
</evidence>
<proteinExistence type="predicted"/>
<dbReference type="AlphaFoldDB" id="A0A5K3FVN7"/>
<organism evidence="1">
    <name type="scientific">Mesocestoides corti</name>
    <name type="common">Flatworm</name>
    <dbReference type="NCBI Taxonomy" id="53468"/>
    <lineage>
        <taxon>Eukaryota</taxon>
        <taxon>Metazoa</taxon>
        <taxon>Spiralia</taxon>
        <taxon>Lophotrochozoa</taxon>
        <taxon>Platyhelminthes</taxon>
        <taxon>Cestoda</taxon>
        <taxon>Eucestoda</taxon>
        <taxon>Cyclophyllidea</taxon>
        <taxon>Mesocestoididae</taxon>
        <taxon>Mesocestoides</taxon>
    </lineage>
</organism>
<name>A0A5K3FVN7_MESCO</name>
<dbReference type="WBParaSite" id="MCU_010443-RA">
    <property type="protein sequence ID" value="MCU_010443-RA"/>
    <property type="gene ID" value="MCU_010443"/>
</dbReference>
<protein>
    <submittedName>
        <fullName evidence="1">Uncharacterized protein</fullName>
    </submittedName>
</protein>